<name>A0ABP1AIL9_9BRYO</name>
<dbReference type="SUPFAM" id="SSF55729">
    <property type="entry name" value="Acyl-CoA N-acyltransferases (Nat)"/>
    <property type="match status" value="1"/>
</dbReference>
<protein>
    <recommendedName>
        <fullName evidence="1">N-acetyltransferase domain-containing protein</fullName>
    </recommendedName>
</protein>
<organism evidence="2 3">
    <name type="scientific">Sphagnum jensenii</name>
    <dbReference type="NCBI Taxonomy" id="128206"/>
    <lineage>
        <taxon>Eukaryota</taxon>
        <taxon>Viridiplantae</taxon>
        <taxon>Streptophyta</taxon>
        <taxon>Embryophyta</taxon>
        <taxon>Bryophyta</taxon>
        <taxon>Sphagnophytina</taxon>
        <taxon>Sphagnopsida</taxon>
        <taxon>Sphagnales</taxon>
        <taxon>Sphagnaceae</taxon>
        <taxon>Sphagnum</taxon>
    </lineage>
</organism>
<dbReference type="CDD" id="cd04301">
    <property type="entry name" value="NAT_SF"/>
    <property type="match status" value="1"/>
</dbReference>
<dbReference type="Gene3D" id="3.40.630.30">
    <property type="match status" value="1"/>
</dbReference>
<dbReference type="InterPro" id="IPR016181">
    <property type="entry name" value="Acyl_CoA_acyltransferase"/>
</dbReference>
<feature type="domain" description="N-acetyltransferase" evidence="1">
    <location>
        <begin position="213"/>
        <end position="362"/>
    </location>
</feature>
<gene>
    <name evidence="2" type="ORF">CSSPJE1EN2_LOCUS5383</name>
</gene>
<evidence type="ECO:0000313" key="2">
    <source>
        <dbReference type="EMBL" id="CAK9862388.1"/>
    </source>
</evidence>
<reference evidence="2" key="1">
    <citation type="submission" date="2024-03" db="EMBL/GenBank/DDBJ databases">
        <authorList>
            <consortium name="ELIXIR-Norway"/>
            <consortium name="Elixir Norway"/>
        </authorList>
    </citation>
    <scope>NUCLEOTIDE SEQUENCE</scope>
</reference>
<dbReference type="InterPro" id="IPR000182">
    <property type="entry name" value="GNAT_dom"/>
</dbReference>
<dbReference type="Proteomes" id="UP001497522">
    <property type="component" value="Chromosome 12"/>
</dbReference>
<dbReference type="EMBL" id="OZ023713">
    <property type="protein sequence ID" value="CAK9862388.1"/>
    <property type="molecule type" value="Genomic_DNA"/>
</dbReference>
<evidence type="ECO:0000259" key="1">
    <source>
        <dbReference type="PROSITE" id="PS51186"/>
    </source>
</evidence>
<keyword evidence="3" id="KW-1185">Reference proteome</keyword>
<dbReference type="PANTHER" id="PTHR47876:SF2">
    <property type="entry name" value="GCN5-RELATED N-ACETYLTRANSFERASE 7, CHLOROPLASTIC"/>
    <property type="match status" value="1"/>
</dbReference>
<evidence type="ECO:0000313" key="3">
    <source>
        <dbReference type="Proteomes" id="UP001497522"/>
    </source>
</evidence>
<dbReference type="PROSITE" id="PS51186">
    <property type="entry name" value="GNAT"/>
    <property type="match status" value="1"/>
</dbReference>
<dbReference type="Pfam" id="PF00583">
    <property type="entry name" value="Acetyltransf_1"/>
    <property type="match status" value="1"/>
</dbReference>
<dbReference type="PANTHER" id="PTHR47876">
    <property type="entry name" value="OS08G0260000 PROTEIN"/>
    <property type="match status" value="1"/>
</dbReference>
<proteinExistence type="predicted"/>
<accession>A0ABP1AIL9</accession>
<sequence>MASPCFLPQGRKWSSEFKASFCSSQQQRRGWFHVLRSKSRVSRVWNQSRTTSGRRRYALYSRPQQQHCRHHSLHQLSSSPFVSVESCRRIHRNGAPAATTVAATRAMMLRGGSSSLTMEKGLQQQQQQQSFAVEEEEEEETTVLGKLALRPSVGELVVFKEGKSPEQLRAAAYLRAMCFYTFPEGRSEEALKLHCKMKAEDEWSALKSKVTGLEQRYKRIACILALCPLSELADSSLSVNPSCKVVLANGEAHSVVGSLDLNQGIQIPGQLSDDYSEDVDAEKRRGYLSNVCVAPEVRKQGVGAALLQRAQEVAHVWGVTDMYVHVLANNQAALMLYTKGGFLYKNEEMTVSSHARMQLRPHCLLLHKRIQELKST</sequence>